<dbReference type="GO" id="GO:0022857">
    <property type="term" value="F:transmembrane transporter activity"/>
    <property type="evidence" value="ECO:0007669"/>
    <property type="project" value="InterPro"/>
</dbReference>
<comment type="subcellular location">
    <subcellularLocation>
        <location evidence="1">Cell membrane</location>
        <topology evidence="1">Multi-pass membrane protein</topology>
    </subcellularLocation>
</comment>
<dbReference type="PANTHER" id="PTHR42718">
    <property type="entry name" value="MAJOR FACILITATOR SUPERFAMILY MULTIDRUG TRANSPORTER MFSC"/>
    <property type="match status" value="1"/>
</dbReference>
<dbReference type="PANTHER" id="PTHR42718:SF46">
    <property type="entry name" value="BLR6921 PROTEIN"/>
    <property type="match status" value="1"/>
</dbReference>
<dbReference type="GO" id="GO:0005886">
    <property type="term" value="C:plasma membrane"/>
    <property type="evidence" value="ECO:0007669"/>
    <property type="project" value="UniProtKB-SubCell"/>
</dbReference>
<dbReference type="EMBL" id="FMZE01000010">
    <property type="protein sequence ID" value="SDD59514.1"/>
    <property type="molecule type" value="Genomic_DNA"/>
</dbReference>
<dbReference type="Gene3D" id="1.20.1250.20">
    <property type="entry name" value="MFS general substrate transporter like domains"/>
    <property type="match status" value="1"/>
</dbReference>
<dbReference type="InterPro" id="IPR020846">
    <property type="entry name" value="MFS_dom"/>
</dbReference>
<dbReference type="SUPFAM" id="SSF103473">
    <property type="entry name" value="MFS general substrate transporter"/>
    <property type="match status" value="1"/>
</dbReference>
<keyword evidence="4" id="KW-0812">Transmembrane</keyword>
<dbReference type="STRING" id="530584.SAMN05421630_110118"/>
<dbReference type="AlphaFoldDB" id="A0A1G6W152"/>
<evidence type="ECO:0000313" key="7">
    <source>
        <dbReference type="EMBL" id="SDD59514.1"/>
    </source>
</evidence>
<accession>A0A1G6W152</accession>
<keyword evidence="3" id="KW-1003">Cell membrane</keyword>
<evidence type="ECO:0000256" key="2">
    <source>
        <dbReference type="ARBA" id="ARBA00022448"/>
    </source>
</evidence>
<sequence length="475" mass="48652">MDRFPVDTTDSGGLRTGRAAFATLAAVHTTLLMAMMVIAVALPAVQREFELGNTGIALVNSAYPVSFCGLLLLGGRLGDLVGWRKAFMVGTAVFAVGCAATALAPGFIALLVARFCQGCGAAVAAPAALALLRGVFPRRDQYVRAIAVWGGLPMVGGAIGLLTAGPIVNVVSWRWLFLVPTLIALAAVAIAPKLLPDLSPSERQRLDWLGGALVTTGLALVCYGLVGSGERGWSASVVVTVACGAGLLAAFLFSQTRRADPLLPLSFFASPRRLAGLCGLAAGATGVFSLSFFLPLYFQQTHDYSPALTSAAFVPYSLAMFATSAFTGRLVSSFGARTVTVAGLLTGAAGLLLLATMDDQQSYLGTMLAGMIVFPAGALAVFAGATVAALEDVPETHAGVSGGLLNTAMEFGPTVGFAALVAVAGSWTTRLQGSGTPAHSAIPLGYGAALTVAAGVFLVIALACWLLLRPSARRR</sequence>
<evidence type="ECO:0000256" key="5">
    <source>
        <dbReference type="ARBA" id="ARBA00022989"/>
    </source>
</evidence>
<dbReference type="Gene3D" id="1.20.1720.10">
    <property type="entry name" value="Multidrug resistance protein D"/>
    <property type="match status" value="1"/>
</dbReference>
<dbReference type="InterPro" id="IPR036259">
    <property type="entry name" value="MFS_trans_sf"/>
</dbReference>
<evidence type="ECO:0000256" key="1">
    <source>
        <dbReference type="ARBA" id="ARBA00004651"/>
    </source>
</evidence>
<protein>
    <submittedName>
        <fullName evidence="7">Predicted arabinose efflux permease, MFS family</fullName>
    </submittedName>
</protein>
<dbReference type="PROSITE" id="PS50850">
    <property type="entry name" value="MFS"/>
    <property type="match status" value="1"/>
</dbReference>
<dbReference type="InterPro" id="IPR011701">
    <property type="entry name" value="MFS"/>
</dbReference>
<keyword evidence="5" id="KW-1133">Transmembrane helix</keyword>
<proteinExistence type="predicted"/>
<evidence type="ECO:0000313" key="8">
    <source>
        <dbReference type="Proteomes" id="UP000199494"/>
    </source>
</evidence>
<keyword evidence="6" id="KW-0472">Membrane</keyword>
<organism evidence="7 8">
    <name type="scientific">Prauserella marina</name>
    <dbReference type="NCBI Taxonomy" id="530584"/>
    <lineage>
        <taxon>Bacteria</taxon>
        <taxon>Bacillati</taxon>
        <taxon>Actinomycetota</taxon>
        <taxon>Actinomycetes</taxon>
        <taxon>Pseudonocardiales</taxon>
        <taxon>Pseudonocardiaceae</taxon>
        <taxon>Prauserella</taxon>
    </lineage>
</organism>
<evidence type="ECO:0000256" key="3">
    <source>
        <dbReference type="ARBA" id="ARBA00022475"/>
    </source>
</evidence>
<evidence type="ECO:0000256" key="6">
    <source>
        <dbReference type="ARBA" id="ARBA00023136"/>
    </source>
</evidence>
<keyword evidence="8" id="KW-1185">Reference proteome</keyword>
<gene>
    <name evidence="7" type="ORF">SAMN05421630_110118</name>
</gene>
<dbReference type="RefSeq" id="WP_091808711.1">
    <property type="nucleotide sequence ID" value="NZ_CP016353.1"/>
</dbReference>
<name>A0A1G6W152_9PSEU</name>
<evidence type="ECO:0000256" key="4">
    <source>
        <dbReference type="ARBA" id="ARBA00022692"/>
    </source>
</evidence>
<keyword evidence="2" id="KW-0813">Transport</keyword>
<reference evidence="7 8" key="1">
    <citation type="submission" date="2016-10" db="EMBL/GenBank/DDBJ databases">
        <authorList>
            <person name="de Groot N.N."/>
        </authorList>
    </citation>
    <scope>NUCLEOTIDE SEQUENCE [LARGE SCALE GENOMIC DNA]</scope>
    <source>
        <strain evidence="7 8">CGMCC 4.5506</strain>
    </source>
</reference>
<dbReference type="Pfam" id="PF07690">
    <property type="entry name" value="MFS_1"/>
    <property type="match status" value="1"/>
</dbReference>
<dbReference type="Proteomes" id="UP000199494">
    <property type="component" value="Unassembled WGS sequence"/>
</dbReference>
<dbReference type="OrthoDB" id="3392002at2"/>